<organism evidence="1 2">
    <name type="scientific">Devosia neptuniae</name>
    <dbReference type="NCBI Taxonomy" id="191302"/>
    <lineage>
        <taxon>Bacteria</taxon>
        <taxon>Pseudomonadati</taxon>
        <taxon>Pseudomonadota</taxon>
        <taxon>Alphaproteobacteria</taxon>
        <taxon>Hyphomicrobiales</taxon>
        <taxon>Devosiaceae</taxon>
        <taxon>Devosia</taxon>
    </lineage>
</organism>
<sequence>MNEIKTSRSTIAKIDRNADGAQILVLPEGFELDAAEVDIATDGDRLIISPHAAAPQVPKSWSEFLDKLEPVDVDWPDVDEGLLPADDVDLLK</sequence>
<keyword evidence="1" id="KW-0238">DNA-binding</keyword>
<gene>
    <name evidence="1" type="ORF">N8A98_04135</name>
</gene>
<evidence type="ECO:0000313" key="2">
    <source>
        <dbReference type="Proteomes" id="UP001061862"/>
    </source>
</evidence>
<keyword evidence="2" id="KW-1185">Reference proteome</keyword>
<protein>
    <submittedName>
        <fullName evidence="1">AbrB/MazE/SpoVT family DNA-binding domain-containing protein</fullName>
    </submittedName>
</protein>
<dbReference type="EMBL" id="CP104965">
    <property type="protein sequence ID" value="UXN70393.1"/>
    <property type="molecule type" value="Genomic_DNA"/>
</dbReference>
<dbReference type="Proteomes" id="UP001061862">
    <property type="component" value="Chromosome"/>
</dbReference>
<reference evidence="1 2" key="1">
    <citation type="submission" date="2022-09" db="EMBL/GenBank/DDBJ databases">
        <title>Interaction between co-microsymbionts with complementary sets of symbiotic genes in legume-rhizobium systems.</title>
        <authorList>
            <person name="Safronova V."/>
            <person name="Sazanova A."/>
            <person name="Afonin A."/>
            <person name="Chirak E."/>
        </authorList>
    </citation>
    <scope>NUCLEOTIDE SEQUENCE [LARGE SCALE GENOMIC DNA]</scope>
    <source>
        <strain evidence="1 2">A18/4-1</strain>
    </source>
</reference>
<dbReference type="GO" id="GO:0003677">
    <property type="term" value="F:DNA binding"/>
    <property type="evidence" value="ECO:0007669"/>
    <property type="project" value="UniProtKB-KW"/>
</dbReference>
<accession>A0ABY6CK46</accession>
<name>A0ABY6CK46_9HYPH</name>
<dbReference type="RefSeq" id="WP_262169412.1">
    <property type="nucleotide sequence ID" value="NZ_CP104965.1"/>
</dbReference>
<evidence type="ECO:0000313" key="1">
    <source>
        <dbReference type="EMBL" id="UXN70393.1"/>
    </source>
</evidence>
<proteinExistence type="predicted"/>